<feature type="transmembrane region" description="Helical" evidence="1">
    <location>
        <begin position="258"/>
        <end position="277"/>
    </location>
</feature>
<dbReference type="InterPro" id="IPR029044">
    <property type="entry name" value="Nucleotide-diphossugar_trans"/>
</dbReference>
<dbReference type="STRING" id="1198449.ACAM_0758"/>
<organism evidence="2 3">
    <name type="scientific">Aeropyrum camini SY1 = JCM 12091</name>
    <dbReference type="NCBI Taxonomy" id="1198449"/>
    <lineage>
        <taxon>Archaea</taxon>
        <taxon>Thermoproteota</taxon>
        <taxon>Thermoprotei</taxon>
        <taxon>Desulfurococcales</taxon>
        <taxon>Desulfurococcaceae</taxon>
        <taxon>Aeropyrum</taxon>
    </lineage>
</organism>
<keyword evidence="1" id="KW-0812">Transmembrane</keyword>
<dbReference type="eggNOG" id="arCOG01383">
    <property type="taxonomic scope" value="Archaea"/>
</dbReference>
<keyword evidence="1" id="KW-1133">Transmembrane helix</keyword>
<dbReference type="EMBL" id="AP012489">
    <property type="protein sequence ID" value="BAN90227.1"/>
    <property type="molecule type" value="Genomic_DNA"/>
</dbReference>
<dbReference type="AlphaFoldDB" id="U3T9M7"/>
<dbReference type="Proteomes" id="UP000016887">
    <property type="component" value="Chromosome"/>
</dbReference>
<dbReference type="Gene3D" id="3.90.550.10">
    <property type="entry name" value="Spore Coat Polysaccharide Biosynthesis Protein SpsA, Chain A"/>
    <property type="match status" value="1"/>
</dbReference>
<dbReference type="SUPFAM" id="SSF53448">
    <property type="entry name" value="Nucleotide-diphospho-sugar transferases"/>
    <property type="match status" value="1"/>
</dbReference>
<evidence type="ECO:0000313" key="3">
    <source>
        <dbReference type="Proteomes" id="UP000016887"/>
    </source>
</evidence>
<reference evidence="2 3" key="1">
    <citation type="journal article" date="2013" name="Appl. Environ. Microbiol.">
        <title>Variation of the Virus-Related Elements within Syntenic Genomes of the Hyperthermophilic Archaeon Aeropyrum.</title>
        <authorList>
            <person name="Daifuku T."/>
            <person name="Yoshida T."/>
            <person name="Kitamura T."/>
            <person name="Kawaichi S."/>
            <person name="Inoue T."/>
            <person name="Nomura K."/>
            <person name="Yoshida Y."/>
            <person name="Kuno S."/>
            <person name="Sako Y."/>
        </authorList>
    </citation>
    <scope>NUCLEOTIDE SEQUENCE [LARGE SCALE GENOMIC DNA]</scope>
    <source>
        <strain evidence="2 3">SY1</strain>
    </source>
</reference>
<evidence type="ECO:0000313" key="2">
    <source>
        <dbReference type="EMBL" id="BAN90227.1"/>
    </source>
</evidence>
<evidence type="ECO:0000256" key="1">
    <source>
        <dbReference type="SAM" id="Phobius"/>
    </source>
</evidence>
<gene>
    <name evidence="2" type="ORF">ACAM_0758</name>
</gene>
<dbReference type="GeneID" id="17110148"/>
<sequence>MKLAMIIPSVRFYQLRLILNHVISLKPPPDIVVLIVPDKFIRKLNNVIQKLDNVDVKFIILTQQRGLVEARNKGIVAAINHGADLIWLFEDDTLVLNKNIINIIKVYYLKYTKEKNRRIGIIFGYQELKPVDYIERPLQYLNTELTRNSSTRLISLLHNIFLNIHGFNGLPYLIPVATLVLTKESIQASGLFYEGFKKEAEWSEPDLINRILNNGLIAIRLKNFIVRHYISSTKYKSIGFWLRRLHNFLLYLVRNRRYCISCFLFAMLLTLGAYIIILRQIKFRK</sequence>
<keyword evidence="3" id="KW-1185">Reference proteome</keyword>
<evidence type="ECO:0008006" key="4">
    <source>
        <dbReference type="Google" id="ProtNLM"/>
    </source>
</evidence>
<name>U3T9M7_9CREN</name>
<keyword evidence="1" id="KW-0472">Membrane</keyword>
<dbReference type="RefSeq" id="WP_022541500.1">
    <property type="nucleotide sequence ID" value="NC_022521.1"/>
</dbReference>
<accession>U3T9M7</accession>
<dbReference type="KEGG" id="acj:ACAM_0758"/>
<protein>
    <recommendedName>
        <fullName evidence="4">Glycosyltransferase</fullName>
    </recommendedName>
</protein>
<proteinExistence type="predicted"/>